<dbReference type="KEGG" id="whr:OG579_06880"/>
<dbReference type="PIRSF" id="PIRSF006181">
    <property type="entry name" value="EbsC_YbaK"/>
    <property type="match status" value="1"/>
</dbReference>
<dbReference type="PANTHER" id="PTHR30411">
    <property type="entry name" value="CYTOPLASMIC PROTEIN"/>
    <property type="match status" value="1"/>
</dbReference>
<dbReference type="Pfam" id="PF04073">
    <property type="entry name" value="tRNA_edit"/>
    <property type="match status" value="1"/>
</dbReference>
<dbReference type="PANTHER" id="PTHR30411:SF0">
    <property type="entry name" value="CYS-TRNA(PRO)_CYS-TRNA(CYS) DEACYLASE YBAK"/>
    <property type="match status" value="1"/>
</dbReference>
<keyword evidence="3 4" id="KW-0456">Lyase</keyword>
<evidence type="ECO:0000259" key="5">
    <source>
        <dbReference type="Pfam" id="PF04073"/>
    </source>
</evidence>
<dbReference type="AlphaFoldDB" id="A0AAU4K642"/>
<gene>
    <name evidence="6" type="ORF">OG579_06880</name>
</gene>
<dbReference type="EMBL" id="CP108021">
    <property type="protein sequence ID" value="WUM21503.1"/>
    <property type="molecule type" value="Genomic_DNA"/>
</dbReference>
<dbReference type="InterPro" id="IPR036754">
    <property type="entry name" value="YbaK/aa-tRNA-synt-asso_dom_sf"/>
</dbReference>
<dbReference type="SUPFAM" id="SSF55826">
    <property type="entry name" value="YbaK/ProRS associated domain"/>
    <property type="match status" value="1"/>
</dbReference>
<dbReference type="GO" id="GO:0002161">
    <property type="term" value="F:aminoacyl-tRNA deacylase activity"/>
    <property type="evidence" value="ECO:0007669"/>
    <property type="project" value="InterPro"/>
</dbReference>
<evidence type="ECO:0000256" key="3">
    <source>
        <dbReference type="ARBA" id="ARBA00023239"/>
    </source>
</evidence>
<evidence type="ECO:0000256" key="2">
    <source>
        <dbReference type="ARBA" id="ARBA00022917"/>
    </source>
</evidence>
<name>A0AAU4K642_9NOCA</name>
<dbReference type="InterPro" id="IPR004369">
    <property type="entry name" value="Prolyl-tRNA_editing_YbaK/EbsC"/>
</dbReference>
<dbReference type="Gene3D" id="3.90.960.10">
    <property type="entry name" value="YbaK/aminoacyl-tRNA synthetase-associated domain"/>
    <property type="match status" value="1"/>
</dbReference>
<comment type="similarity">
    <text evidence="1 4">Belongs to the prolyl-tRNA editing family. YbaK/EbsC subfamily.</text>
</comment>
<evidence type="ECO:0000313" key="6">
    <source>
        <dbReference type="EMBL" id="WUM21503.1"/>
    </source>
</evidence>
<proteinExistence type="inferred from homology"/>
<keyword evidence="2 4" id="KW-0648">Protein biosynthesis</keyword>
<dbReference type="GO" id="GO:0006412">
    <property type="term" value="P:translation"/>
    <property type="evidence" value="ECO:0007669"/>
    <property type="project" value="UniProtKB-KW"/>
</dbReference>
<reference evidence="6 7" key="1">
    <citation type="submission" date="2022-10" db="EMBL/GenBank/DDBJ databases">
        <title>The complete genomes of actinobacterial strains from the NBC collection.</title>
        <authorList>
            <person name="Joergensen T.S."/>
            <person name="Alvarez Arevalo M."/>
            <person name="Sterndorff E.B."/>
            <person name="Faurdal D."/>
            <person name="Vuksanovic O."/>
            <person name="Mourched A.-S."/>
            <person name="Charusanti P."/>
            <person name="Shaw S."/>
            <person name="Blin K."/>
            <person name="Weber T."/>
        </authorList>
    </citation>
    <scope>NUCLEOTIDE SEQUENCE [LARGE SCALE GENOMIC DNA]</scope>
    <source>
        <strain evidence="6 7">NBC_00319</strain>
    </source>
</reference>
<dbReference type="InterPro" id="IPR007214">
    <property type="entry name" value="YbaK/aa-tRNA-synth-assoc-dom"/>
</dbReference>
<evidence type="ECO:0000256" key="4">
    <source>
        <dbReference type="PIRNR" id="PIRNR006181"/>
    </source>
</evidence>
<evidence type="ECO:0000313" key="7">
    <source>
        <dbReference type="Proteomes" id="UP001432128"/>
    </source>
</evidence>
<evidence type="ECO:0000256" key="1">
    <source>
        <dbReference type="ARBA" id="ARBA00009798"/>
    </source>
</evidence>
<dbReference type="GO" id="GO:0016829">
    <property type="term" value="F:lyase activity"/>
    <property type="evidence" value="ECO:0007669"/>
    <property type="project" value="UniProtKB-KW"/>
</dbReference>
<dbReference type="RefSeq" id="WP_328858551.1">
    <property type="nucleotide sequence ID" value="NZ_CP108021.1"/>
</dbReference>
<keyword evidence="7" id="KW-1185">Reference proteome</keyword>
<organism evidence="6 7">
    <name type="scientific">Williamsia herbipolensis</name>
    <dbReference type="NCBI Taxonomy" id="1603258"/>
    <lineage>
        <taxon>Bacteria</taxon>
        <taxon>Bacillati</taxon>
        <taxon>Actinomycetota</taxon>
        <taxon>Actinomycetes</taxon>
        <taxon>Mycobacteriales</taxon>
        <taxon>Nocardiaceae</taxon>
        <taxon>Williamsia</taxon>
    </lineage>
</organism>
<protein>
    <recommendedName>
        <fullName evidence="4">Cys-tRNA(Pro)/Cys-tRNA(Cys) deacylase</fullName>
        <ecNumber evidence="4">4.2.-.-</ecNumber>
    </recommendedName>
</protein>
<sequence length="173" mass="17875">MSAMTPAVAAARRAGVEHRIHRYRADPRARSYGDDAVDHLADTLGVDAAQIFKTLVLSLSGGGDAAGSRARFAVAVLPVPRRLSPRAVVAALSDPSVTRAALAEPAAAQRVTGYVLGGVSPLGQRTALPTVIDASALAWPTMLCSAGRRGLEIELAPADLRLLTDAVVADICS</sequence>
<dbReference type="EC" id="4.2.-.-" evidence="4"/>
<dbReference type="Proteomes" id="UP001432128">
    <property type="component" value="Chromosome"/>
</dbReference>
<feature type="domain" description="YbaK/aminoacyl-tRNA synthetase-associated" evidence="5">
    <location>
        <begin position="37"/>
        <end position="161"/>
    </location>
</feature>
<accession>A0AAU4K642</accession>